<protein>
    <submittedName>
        <fullName evidence="1">Uncharacterized protein</fullName>
    </submittedName>
</protein>
<proteinExistence type="predicted"/>
<name>A0ABU4BMU4_RHOGO</name>
<reference evidence="1 2" key="1">
    <citation type="submission" date="2023-10" db="EMBL/GenBank/DDBJ databases">
        <title>Development of a sustainable strategy for remediation of hydrocarbon-contaminated territories based on the waste exchange concept.</title>
        <authorList>
            <person name="Krivoruchko A."/>
        </authorList>
    </citation>
    <scope>NUCLEOTIDE SEQUENCE [LARGE SCALE GENOMIC DNA]</scope>
    <source>
        <strain evidence="1 2">IEGM 1203</strain>
    </source>
</reference>
<organism evidence="1 2">
    <name type="scientific">Rhodococcus globerulus</name>
    <dbReference type="NCBI Taxonomy" id="33008"/>
    <lineage>
        <taxon>Bacteria</taxon>
        <taxon>Bacillati</taxon>
        <taxon>Actinomycetota</taxon>
        <taxon>Actinomycetes</taxon>
        <taxon>Mycobacteriales</taxon>
        <taxon>Nocardiaceae</taxon>
        <taxon>Rhodococcus</taxon>
    </lineage>
</organism>
<dbReference type="EMBL" id="JAWLKB010000001">
    <property type="protein sequence ID" value="MDV6265376.1"/>
    <property type="molecule type" value="Genomic_DNA"/>
</dbReference>
<evidence type="ECO:0000313" key="2">
    <source>
        <dbReference type="Proteomes" id="UP001185927"/>
    </source>
</evidence>
<accession>A0ABU4BMU4</accession>
<comment type="caution">
    <text evidence="1">The sequence shown here is derived from an EMBL/GenBank/DDBJ whole genome shotgun (WGS) entry which is preliminary data.</text>
</comment>
<gene>
    <name evidence="1" type="ORF">R3Q16_02100</name>
</gene>
<evidence type="ECO:0000313" key="1">
    <source>
        <dbReference type="EMBL" id="MDV6265376.1"/>
    </source>
</evidence>
<keyword evidence="2" id="KW-1185">Reference proteome</keyword>
<dbReference type="Proteomes" id="UP001185927">
    <property type="component" value="Unassembled WGS sequence"/>
</dbReference>
<dbReference type="RefSeq" id="WP_219111656.1">
    <property type="nucleotide sequence ID" value="NZ_CP079698.1"/>
</dbReference>
<sequence>MAARKRDRVTNMVKGELTDAMVRAGYMPYEPLVESNDGAFWFKSDAVGIPNTIAAVQALIGYSRDGATRCTGTAFLISPRVGDALQSIPSDALLKGDRPDSPFHERVDYRVFNELPGLELVGKAPWVITEADVPIAVQWFENRVSGAVVKWFDDRNSIEKLIRVAEEPIPGTSHDRINPRVLRATITLCIVNGYFTDAAGLMTAHLERDHVQPNVDSFDRVAAFDRALADRFPEYRRARGR</sequence>